<feature type="active site" description="Proton acceptor" evidence="5">
    <location>
        <position position="31"/>
    </location>
</feature>
<dbReference type="GO" id="GO:0005975">
    <property type="term" value="P:carbohydrate metabolic process"/>
    <property type="evidence" value="ECO:0007669"/>
    <property type="project" value="InterPro"/>
</dbReference>
<accession>A0A494YZN7</accession>
<dbReference type="RefSeq" id="WP_121131023.1">
    <property type="nucleotide sequence ID" value="NZ_JBHUFK010000002.1"/>
</dbReference>
<gene>
    <name evidence="9" type="ORF">D8M05_09245</name>
</gene>
<sequence length="435" mass="49963">MIDSNNIPNETICDRANLYDETKWTTVNAHDPAIYKDGGWYYVFSTDAQIEGEAKPGIQIRKSRDLINWQWVGRAFNEVPPPAKEWTGAKGLWAPDVTKFGETYYLYYAASQFGKSQSFIGVATSKNIEGPWEDQGEVFKTKHGEEGPNAIDPNITFDENGKPWMVYGSFFGGIFVAEINPTTGKLREYGRGNLIAKRQISVEGAIEGPYIVYHPKLKYYYLFVSYDSLASNYNIRVARSKSISGPYVDLNGNEMTNTMISPNDVGLKILGGYKFQHTEGWVAPGHNSVLKDGDNYYVCHHIRTKKDKRWHYLHIRKVVWTNDGWPLVSPERYAGEEEVPIQRNEISGYWEYICMDKDNNDQIESQLIQVSDGKNNQLEAWKQLSNNRFILSLKDKEIEGIVMPGWDWEEWHQTLVFMGKDKHGDVILAKKKMYE</sequence>
<evidence type="ECO:0000313" key="9">
    <source>
        <dbReference type="EMBL" id="RKQ15682.1"/>
    </source>
</evidence>
<dbReference type="Gene3D" id="2.40.128.10">
    <property type="match status" value="1"/>
</dbReference>
<keyword evidence="3 7" id="KW-0378">Hydrolase</keyword>
<evidence type="ECO:0000256" key="4">
    <source>
        <dbReference type="ARBA" id="ARBA00023295"/>
    </source>
</evidence>
<dbReference type="Proteomes" id="UP000281813">
    <property type="component" value="Unassembled WGS sequence"/>
</dbReference>
<reference evidence="9 10" key="1">
    <citation type="journal article" date="2015" name="Antonie Van Leeuwenhoek">
        <title>Oceanobacillus bengalensis sp. nov., a bacterium isolated from seawater of the Bay of Bengal.</title>
        <authorList>
            <person name="Yongchang O."/>
            <person name="Xiang W."/>
            <person name="Wang G."/>
        </authorList>
    </citation>
    <scope>NUCLEOTIDE SEQUENCE [LARGE SCALE GENOMIC DNA]</scope>
    <source>
        <strain evidence="9 10">MCCC 1K00260</strain>
    </source>
</reference>
<feature type="active site" description="Proton donor" evidence="5">
    <location>
        <position position="207"/>
    </location>
</feature>
<dbReference type="InterPro" id="IPR023296">
    <property type="entry name" value="Glyco_hydro_beta-prop_sf"/>
</dbReference>
<proteinExistence type="inferred from homology"/>
<dbReference type="Pfam" id="PF04616">
    <property type="entry name" value="Glyco_hydro_43"/>
    <property type="match status" value="1"/>
</dbReference>
<dbReference type="PANTHER" id="PTHR43301">
    <property type="entry name" value="ARABINAN ENDO-1,5-ALPHA-L-ARABINOSIDASE"/>
    <property type="match status" value="1"/>
</dbReference>
<name>A0A494YZN7_9BACI</name>
<organism evidence="9 10">
    <name type="scientific">Oceanobacillus bengalensis</name>
    <dbReference type="NCBI Taxonomy" id="1435466"/>
    <lineage>
        <taxon>Bacteria</taxon>
        <taxon>Bacillati</taxon>
        <taxon>Bacillota</taxon>
        <taxon>Bacilli</taxon>
        <taxon>Bacillales</taxon>
        <taxon>Bacillaceae</taxon>
        <taxon>Oceanobacillus</taxon>
    </lineage>
</organism>
<evidence type="ECO:0000256" key="5">
    <source>
        <dbReference type="PIRSR" id="PIRSR606710-1"/>
    </source>
</evidence>
<feature type="site" description="Important for catalytic activity, responsible for pKa modulation of the active site Glu and correct orientation of both the proton donor and substrate" evidence="6">
    <location>
        <position position="152"/>
    </location>
</feature>
<evidence type="ECO:0000256" key="2">
    <source>
        <dbReference type="ARBA" id="ARBA00009865"/>
    </source>
</evidence>
<dbReference type="InterPro" id="IPR050727">
    <property type="entry name" value="GH43_arabinanases"/>
</dbReference>
<protein>
    <submittedName>
        <fullName evidence="9">Arabinan endo-1,5-alpha-L-arabinosidase</fullName>
    </submittedName>
</protein>
<dbReference type="AlphaFoldDB" id="A0A494YZN7"/>
<evidence type="ECO:0000256" key="7">
    <source>
        <dbReference type="RuleBase" id="RU361187"/>
    </source>
</evidence>
<dbReference type="SUPFAM" id="SSF75005">
    <property type="entry name" value="Arabinanase/levansucrase/invertase"/>
    <property type="match status" value="1"/>
</dbReference>
<evidence type="ECO:0000256" key="6">
    <source>
        <dbReference type="PIRSR" id="PIRSR606710-2"/>
    </source>
</evidence>
<evidence type="ECO:0000313" key="10">
    <source>
        <dbReference type="Proteomes" id="UP000281813"/>
    </source>
</evidence>
<dbReference type="GO" id="GO:0004553">
    <property type="term" value="F:hydrolase activity, hydrolyzing O-glycosyl compounds"/>
    <property type="evidence" value="ECO:0007669"/>
    <property type="project" value="InterPro"/>
</dbReference>
<dbReference type="PANTHER" id="PTHR43301:SF3">
    <property type="entry name" value="ARABINAN ENDO-1,5-ALPHA-L-ARABINOSIDASE A-RELATED"/>
    <property type="match status" value="1"/>
</dbReference>
<evidence type="ECO:0000256" key="1">
    <source>
        <dbReference type="ARBA" id="ARBA00004834"/>
    </source>
</evidence>
<dbReference type="InterPro" id="IPR006710">
    <property type="entry name" value="Glyco_hydro_43"/>
</dbReference>
<dbReference type="Pfam" id="PF16369">
    <property type="entry name" value="GH43_C"/>
    <property type="match status" value="1"/>
</dbReference>
<comment type="similarity">
    <text evidence="2 7">Belongs to the glycosyl hydrolase 43 family.</text>
</comment>
<feature type="domain" description="Extracellular endo-alpha-(1-&gt;5)-L-arabinanase C-terminal" evidence="8">
    <location>
        <begin position="330"/>
        <end position="427"/>
    </location>
</feature>
<keyword evidence="4 7" id="KW-0326">Glycosidase</keyword>
<evidence type="ECO:0000259" key="8">
    <source>
        <dbReference type="Pfam" id="PF16369"/>
    </source>
</evidence>
<dbReference type="OrthoDB" id="9801455at2"/>
<comment type="caution">
    <text evidence="9">The sequence shown here is derived from an EMBL/GenBank/DDBJ whole genome shotgun (WGS) entry which is preliminary data.</text>
</comment>
<evidence type="ECO:0000256" key="3">
    <source>
        <dbReference type="ARBA" id="ARBA00022801"/>
    </source>
</evidence>
<comment type="pathway">
    <text evidence="1">Glycan metabolism; L-arabinan degradation.</text>
</comment>
<dbReference type="Gene3D" id="2.115.10.20">
    <property type="entry name" value="Glycosyl hydrolase domain, family 43"/>
    <property type="match status" value="1"/>
</dbReference>
<dbReference type="InterPro" id="IPR032291">
    <property type="entry name" value="Abn2_C"/>
</dbReference>
<keyword evidence="10" id="KW-1185">Reference proteome</keyword>
<dbReference type="EMBL" id="RBZO01000012">
    <property type="protein sequence ID" value="RKQ15682.1"/>
    <property type="molecule type" value="Genomic_DNA"/>
</dbReference>
<dbReference type="CDD" id="cd08998">
    <property type="entry name" value="GH43_Arb43a-like"/>
    <property type="match status" value="1"/>
</dbReference>